<reference evidence="2 3" key="1">
    <citation type="submission" date="2024-11" db="EMBL/GenBank/DDBJ databases">
        <title>Adaptive evolution of stress response genes in parasites aligns with host niche diversity.</title>
        <authorList>
            <person name="Hahn C."/>
            <person name="Resl P."/>
        </authorList>
    </citation>
    <scope>NUCLEOTIDE SEQUENCE [LARGE SCALE GENOMIC DNA]</scope>
    <source>
        <strain evidence="2">EGGRZ-B1_66</strain>
        <tissue evidence="2">Body</tissue>
    </source>
</reference>
<dbReference type="Gene3D" id="3.10.290.20">
    <property type="entry name" value="Ubiquitin-like 2 activating enzyme e1b. Chain: B, domain 3"/>
    <property type="match status" value="1"/>
</dbReference>
<name>A0ABD2PX67_9PLAT</name>
<evidence type="ECO:0000313" key="3">
    <source>
        <dbReference type="Proteomes" id="UP001626550"/>
    </source>
</evidence>
<accession>A0ABD2PX67</accession>
<gene>
    <name evidence="2" type="ORF">Ciccas_009724</name>
</gene>
<evidence type="ECO:0000256" key="1">
    <source>
        <dbReference type="SAM" id="MobiDB-lite"/>
    </source>
</evidence>
<evidence type="ECO:0000313" key="2">
    <source>
        <dbReference type="EMBL" id="KAL3311688.1"/>
    </source>
</evidence>
<dbReference type="AlphaFoldDB" id="A0ABD2PX67"/>
<sequence>MFALTSPKMLPTKNDSLFIVALFISAHLHKSLEKLGIFAGSQLQCDDFRQDFSLKLVIKVCGEQLIKERVSQILQDMKDNPQVMLVGELNVDVIPADAKFSLVRISSGRALPVSNGNSNGTQTSGMKREHEQEESDQPCKKIKMVLSELSDEEDLLMID</sequence>
<keyword evidence="3" id="KW-1185">Reference proteome</keyword>
<dbReference type="Proteomes" id="UP001626550">
    <property type="component" value="Unassembled WGS sequence"/>
</dbReference>
<feature type="compositionally biased region" description="Polar residues" evidence="1">
    <location>
        <begin position="114"/>
        <end position="125"/>
    </location>
</feature>
<comment type="caution">
    <text evidence="2">The sequence shown here is derived from an EMBL/GenBank/DDBJ whole genome shotgun (WGS) entry which is preliminary data.</text>
</comment>
<dbReference type="EMBL" id="JBJKFK010002066">
    <property type="protein sequence ID" value="KAL3311688.1"/>
    <property type="molecule type" value="Genomic_DNA"/>
</dbReference>
<proteinExistence type="predicted"/>
<organism evidence="2 3">
    <name type="scientific">Cichlidogyrus casuarinus</name>
    <dbReference type="NCBI Taxonomy" id="1844966"/>
    <lineage>
        <taxon>Eukaryota</taxon>
        <taxon>Metazoa</taxon>
        <taxon>Spiralia</taxon>
        <taxon>Lophotrochozoa</taxon>
        <taxon>Platyhelminthes</taxon>
        <taxon>Monogenea</taxon>
        <taxon>Monopisthocotylea</taxon>
        <taxon>Dactylogyridea</taxon>
        <taxon>Ancyrocephalidae</taxon>
        <taxon>Cichlidogyrus</taxon>
    </lineage>
</organism>
<feature type="region of interest" description="Disordered" evidence="1">
    <location>
        <begin position="113"/>
        <end position="140"/>
    </location>
</feature>
<protein>
    <submittedName>
        <fullName evidence="2">Uncharacterized protein</fullName>
    </submittedName>
</protein>